<evidence type="ECO:0000313" key="5">
    <source>
        <dbReference type="EMBL" id="NML37047.1"/>
    </source>
</evidence>
<dbReference type="GO" id="GO:0006508">
    <property type="term" value="P:proteolysis"/>
    <property type="evidence" value="ECO:0007669"/>
    <property type="project" value="InterPro"/>
</dbReference>
<reference evidence="5 6" key="1">
    <citation type="submission" date="2020-04" db="EMBL/GenBank/DDBJ databases">
        <title>Chitinophaga sp. G-6-1-13 sp. nov., isolated from soil.</title>
        <authorList>
            <person name="Dahal R.H."/>
            <person name="Chaudhary D.K."/>
        </authorList>
    </citation>
    <scope>NUCLEOTIDE SEQUENCE [LARGE SCALE GENOMIC DNA]</scope>
    <source>
        <strain evidence="5 6">G-6-1-13</strain>
    </source>
</reference>
<dbReference type="SUPFAM" id="SSF53474">
    <property type="entry name" value="alpha/beta-Hydrolases"/>
    <property type="match status" value="1"/>
</dbReference>
<dbReference type="RefSeq" id="WP_169224131.1">
    <property type="nucleotide sequence ID" value="NZ_JABBGC010000001.1"/>
</dbReference>
<feature type="compositionally biased region" description="Basic and acidic residues" evidence="3">
    <location>
        <begin position="28"/>
        <end position="37"/>
    </location>
</feature>
<protein>
    <submittedName>
        <fullName evidence="5">Prolyl oligopeptidase family serine peptidase</fullName>
    </submittedName>
</protein>
<dbReference type="EMBL" id="JABBGC010000001">
    <property type="protein sequence ID" value="NML37047.1"/>
    <property type="molecule type" value="Genomic_DNA"/>
</dbReference>
<evidence type="ECO:0000256" key="1">
    <source>
        <dbReference type="ARBA" id="ARBA00022729"/>
    </source>
</evidence>
<evidence type="ECO:0000313" key="6">
    <source>
        <dbReference type="Proteomes" id="UP000583266"/>
    </source>
</evidence>
<name>A0A848GGU2_9BACT</name>
<dbReference type="PANTHER" id="PTHR43037:SF5">
    <property type="entry name" value="FERULOYL ESTERASE"/>
    <property type="match status" value="1"/>
</dbReference>
<feature type="region of interest" description="Disordered" evidence="3">
    <location>
        <begin position="8"/>
        <end position="57"/>
    </location>
</feature>
<dbReference type="Proteomes" id="UP000583266">
    <property type="component" value="Unassembled WGS sequence"/>
</dbReference>
<sequence length="271" mass="29669">MLVLFACSKSSDVAPNPPVTPPPTTVEPPKDTVKQPPKDTTSLPPKDTVKQPPVEIPLPNPASFTVEAVNTNGPNITNYLLYLPDGYNADESVKWPVVIYLHGQAGIGADINVLKNSSLPRMVNGQPFVMVAPQCRTSWWNMDALELFYKAVISKYRVDPNRVYLAGASMGGMQTWDWAIAHPERFAAIVPVAGKGNVKLAANIKNMPVWAFHSANDETVGVAGSRDMVKALRDLGSAYVKYTEYPTGGHDAWTRAFTTAELYTWLLAQKK</sequence>
<evidence type="ECO:0000256" key="2">
    <source>
        <dbReference type="ARBA" id="ARBA00022801"/>
    </source>
</evidence>
<evidence type="ECO:0000259" key="4">
    <source>
        <dbReference type="Pfam" id="PF00326"/>
    </source>
</evidence>
<gene>
    <name evidence="5" type="ORF">HHL17_07535</name>
</gene>
<keyword evidence="1" id="KW-0732">Signal</keyword>
<feature type="compositionally biased region" description="Pro residues" evidence="3">
    <location>
        <begin position="15"/>
        <end position="26"/>
    </location>
</feature>
<keyword evidence="6" id="KW-1185">Reference proteome</keyword>
<dbReference type="Gene3D" id="3.40.50.1820">
    <property type="entry name" value="alpha/beta hydrolase"/>
    <property type="match status" value="1"/>
</dbReference>
<accession>A0A848GGU2</accession>
<dbReference type="Pfam" id="PF00326">
    <property type="entry name" value="Peptidase_S9"/>
    <property type="match status" value="1"/>
</dbReference>
<dbReference type="PANTHER" id="PTHR43037">
    <property type="entry name" value="UNNAMED PRODUCT-RELATED"/>
    <property type="match status" value="1"/>
</dbReference>
<evidence type="ECO:0000256" key="3">
    <source>
        <dbReference type="SAM" id="MobiDB-lite"/>
    </source>
</evidence>
<dbReference type="GO" id="GO:0008236">
    <property type="term" value="F:serine-type peptidase activity"/>
    <property type="evidence" value="ECO:0007669"/>
    <property type="project" value="InterPro"/>
</dbReference>
<dbReference type="InterPro" id="IPR050955">
    <property type="entry name" value="Plant_Biomass_Hydrol_Est"/>
</dbReference>
<dbReference type="AlphaFoldDB" id="A0A848GGU2"/>
<organism evidence="5 6">
    <name type="scientific">Chitinophaga fulva</name>
    <dbReference type="NCBI Taxonomy" id="2728842"/>
    <lineage>
        <taxon>Bacteria</taxon>
        <taxon>Pseudomonadati</taxon>
        <taxon>Bacteroidota</taxon>
        <taxon>Chitinophagia</taxon>
        <taxon>Chitinophagales</taxon>
        <taxon>Chitinophagaceae</taxon>
        <taxon>Chitinophaga</taxon>
    </lineage>
</organism>
<dbReference type="InterPro" id="IPR001375">
    <property type="entry name" value="Peptidase_S9_cat"/>
</dbReference>
<dbReference type="InterPro" id="IPR029058">
    <property type="entry name" value="AB_hydrolase_fold"/>
</dbReference>
<proteinExistence type="predicted"/>
<feature type="domain" description="Peptidase S9 prolyl oligopeptidase catalytic" evidence="4">
    <location>
        <begin position="149"/>
        <end position="197"/>
    </location>
</feature>
<comment type="caution">
    <text evidence="5">The sequence shown here is derived from an EMBL/GenBank/DDBJ whole genome shotgun (WGS) entry which is preliminary data.</text>
</comment>
<keyword evidence="2" id="KW-0378">Hydrolase</keyword>